<gene>
    <name evidence="5" type="ORF">KEF85_11745</name>
</gene>
<evidence type="ECO:0000259" key="4">
    <source>
        <dbReference type="Pfam" id="PF22725"/>
    </source>
</evidence>
<dbReference type="InterPro" id="IPR055170">
    <property type="entry name" value="GFO_IDH_MocA-like_dom"/>
</dbReference>
<feature type="domain" description="Gfo/Idh/MocA-like oxidoreductase N-terminal" evidence="3">
    <location>
        <begin position="4"/>
        <end position="121"/>
    </location>
</feature>
<dbReference type="Gene3D" id="3.40.50.720">
    <property type="entry name" value="NAD(P)-binding Rossmann-like Domain"/>
    <property type="match status" value="1"/>
</dbReference>
<evidence type="ECO:0000256" key="1">
    <source>
        <dbReference type="ARBA" id="ARBA00010928"/>
    </source>
</evidence>
<sequence>MSEINFGIIGTGRMAATMMAALTAASGVKILAVSSESKDRAASFAKFHAIPQAYHGIDALLRDERIDAVYIANATENHYQSTLSALNAGKAVLCEKPIAISASESKEIEQAAARAGKLCMEAMWTFFLPTYQRLFKSYEETELGTPLYLYSDFGYPVSKEVSPRLYASTVGSGVLLDRGVYPIALALKLFGPVNQILGKVDRTPEGVDIHAALQLFHNNGAESQLAVSFRVLLQNRAVLSSTSGSISLEPPVIGAESIRVSRASLELPTLGIQSLSIKERLKQHLRQSSLLRRINTIKSAGKLEHHTYGGNQYLPLINHFCELYRTDKLVSNVFSLSASTQVLEVIDQANKL</sequence>
<dbReference type="KEGG" id="mpad:KEF85_11745"/>
<dbReference type="Pfam" id="PF22725">
    <property type="entry name" value="GFO_IDH_MocA_C3"/>
    <property type="match status" value="1"/>
</dbReference>
<dbReference type="PANTHER" id="PTHR22604">
    <property type="entry name" value="OXIDOREDUCTASES"/>
    <property type="match status" value="1"/>
</dbReference>
<name>A0A975R988_9GAMM</name>
<dbReference type="RefSeq" id="WP_215580792.1">
    <property type="nucleotide sequence ID" value="NZ_CP073754.1"/>
</dbReference>
<organism evidence="5 6">
    <name type="scientific">Methylomonas paludis</name>
    <dbReference type="NCBI Taxonomy" id="1173101"/>
    <lineage>
        <taxon>Bacteria</taxon>
        <taxon>Pseudomonadati</taxon>
        <taxon>Pseudomonadota</taxon>
        <taxon>Gammaproteobacteria</taxon>
        <taxon>Methylococcales</taxon>
        <taxon>Methylococcaceae</taxon>
        <taxon>Methylomonas</taxon>
    </lineage>
</organism>
<keyword evidence="6" id="KW-1185">Reference proteome</keyword>
<evidence type="ECO:0000313" key="5">
    <source>
        <dbReference type="EMBL" id="QWF70023.1"/>
    </source>
</evidence>
<protein>
    <submittedName>
        <fullName evidence="5">Gfo/Idh/MocA family oxidoreductase</fullName>
    </submittedName>
</protein>
<dbReference type="GO" id="GO:0000166">
    <property type="term" value="F:nucleotide binding"/>
    <property type="evidence" value="ECO:0007669"/>
    <property type="project" value="InterPro"/>
</dbReference>
<dbReference type="InterPro" id="IPR036291">
    <property type="entry name" value="NAD(P)-bd_dom_sf"/>
</dbReference>
<dbReference type="SUPFAM" id="SSF55347">
    <property type="entry name" value="Glyceraldehyde-3-phosphate dehydrogenase-like, C-terminal domain"/>
    <property type="match status" value="1"/>
</dbReference>
<reference evidence="5" key="1">
    <citation type="submission" date="2021-04" db="EMBL/GenBank/DDBJ databases">
        <title>Draft genome sequence data of methanotrophic Methylovulum sp. strain S1L and Methylomonas sp. strain S2AM isolated from boreal lake water columns.</title>
        <authorList>
            <person name="Rissanen A.J."/>
            <person name="Mangayil R."/>
            <person name="Svenning M.M."/>
            <person name="Khanongnuch R."/>
        </authorList>
    </citation>
    <scope>NUCLEOTIDE SEQUENCE</scope>
    <source>
        <strain evidence="5">S2AM</strain>
    </source>
</reference>
<accession>A0A975R988</accession>
<proteinExistence type="inferred from homology"/>
<comment type="similarity">
    <text evidence="1">Belongs to the Gfo/Idh/MocA family.</text>
</comment>
<evidence type="ECO:0000313" key="6">
    <source>
        <dbReference type="Proteomes" id="UP000676649"/>
    </source>
</evidence>
<dbReference type="Proteomes" id="UP000676649">
    <property type="component" value="Chromosome"/>
</dbReference>
<evidence type="ECO:0000259" key="3">
    <source>
        <dbReference type="Pfam" id="PF01408"/>
    </source>
</evidence>
<evidence type="ECO:0000256" key="2">
    <source>
        <dbReference type="ARBA" id="ARBA00023002"/>
    </source>
</evidence>
<dbReference type="InterPro" id="IPR050984">
    <property type="entry name" value="Gfo/Idh/MocA_domain"/>
</dbReference>
<dbReference type="AlphaFoldDB" id="A0A975R988"/>
<dbReference type="Pfam" id="PF01408">
    <property type="entry name" value="GFO_IDH_MocA"/>
    <property type="match status" value="1"/>
</dbReference>
<keyword evidence="2" id="KW-0560">Oxidoreductase</keyword>
<dbReference type="GO" id="GO:0016491">
    <property type="term" value="F:oxidoreductase activity"/>
    <property type="evidence" value="ECO:0007669"/>
    <property type="project" value="UniProtKB-KW"/>
</dbReference>
<dbReference type="PANTHER" id="PTHR22604:SF105">
    <property type="entry name" value="TRANS-1,2-DIHYDROBENZENE-1,2-DIOL DEHYDROGENASE"/>
    <property type="match status" value="1"/>
</dbReference>
<dbReference type="Gene3D" id="3.30.360.10">
    <property type="entry name" value="Dihydrodipicolinate Reductase, domain 2"/>
    <property type="match status" value="1"/>
</dbReference>
<dbReference type="EMBL" id="CP073754">
    <property type="protein sequence ID" value="QWF70023.1"/>
    <property type="molecule type" value="Genomic_DNA"/>
</dbReference>
<feature type="domain" description="GFO/IDH/MocA-like oxidoreductase" evidence="4">
    <location>
        <begin position="132"/>
        <end position="246"/>
    </location>
</feature>
<dbReference type="InterPro" id="IPR000683">
    <property type="entry name" value="Gfo/Idh/MocA-like_OxRdtase_N"/>
</dbReference>
<dbReference type="SUPFAM" id="SSF51735">
    <property type="entry name" value="NAD(P)-binding Rossmann-fold domains"/>
    <property type="match status" value="1"/>
</dbReference>